<proteinExistence type="predicted"/>
<feature type="non-terminal residue" evidence="2">
    <location>
        <position position="141"/>
    </location>
</feature>
<comment type="caution">
    <text evidence="2">The sequence shown here is derived from an EMBL/GenBank/DDBJ whole genome shotgun (WGS) entry which is preliminary data.</text>
</comment>
<sequence length="141" mass="14650">KAGSHLFLMTRSQVSTKSLPILTNAARGSGLQRKTVTPPVSVAIPQATQYDPVPGVRRRPSSSSSQSTPPDPLPLMAAAVPLDPPPMMAAAVPPGVPQLMAAAMPLDPPVPVMEETTPQAPMPHARPAPMPRARPVPVVAP</sequence>
<organism evidence="2 3">
    <name type="scientific">Electrophorus voltai</name>
    <dbReference type="NCBI Taxonomy" id="2609070"/>
    <lineage>
        <taxon>Eukaryota</taxon>
        <taxon>Metazoa</taxon>
        <taxon>Chordata</taxon>
        <taxon>Craniata</taxon>
        <taxon>Vertebrata</taxon>
        <taxon>Euteleostomi</taxon>
        <taxon>Actinopterygii</taxon>
        <taxon>Neopterygii</taxon>
        <taxon>Teleostei</taxon>
        <taxon>Ostariophysi</taxon>
        <taxon>Gymnotiformes</taxon>
        <taxon>Gymnotoidei</taxon>
        <taxon>Gymnotidae</taxon>
        <taxon>Electrophorus</taxon>
    </lineage>
</organism>
<dbReference type="EMBL" id="JAROKS010000016">
    <property type="protein sequence ID" value="KAK1794957.1"/>
    <property type="molecule type" value="Genomic_DNA"/>
</dbReference>
<evidence type="ECO:0000256" key="1">
    <source>
        <dbReference type="SAM" id="MobiDB-lite"/>
    </source>
</evidence>
<dbReference type="AlphaFoldDB" id="A0AAD9DXC7"/>
<feature type="region of interest" description="Disordered" evidence="1">
    <location>
        <begin position="39"/>
        <end position="77"/>
    </location>
</feature>
<evidence type="ECO:0000313" key="2">
    <source>
        <dbReference type="EMBL" id="KAK1794957.1"/>
    </source>
</evidence>
<gene>
    <name evidence="2" type="ORF">P4O66_010147</name>
</gene>
<protein>
    <submittedName>
        <fullName evidence="2">Uncharacterized protein</fullName>
    </submittedName>
</protein>
<reference evidence="2" key="1">
    <citation type="submission" date="2023-03" db="EMBL/GenBank/DDBJ databases">
        <title>Electrophorus voltai genome.</title>
        <authorList>
            <person name="Bian C."/>
        </authorList>
    </citation>
    <scope>NUCLEOTIDE SEQUENCE</scope>
    <source>
        <strain evidence="2">CB-2022</strain>
        <tissue evidence="2">Muscle</tissue>
    </source>
</reference>
<feature type="region of interest" description="Disordered" evidence="1">
    <location>
        <begin position="110"/>
        <end position="141"/>
    </location>
</feature>
<dbReference type="Proteomes" id="UP001239994">
    <property type="component" value="Unassembled WGS sequence"/>
</dbReference>
<accession>A0AAD9DXC7</accession>
<keyword evidence="3" id="KW-1185">Reference proteome</keyword>
<name>A0AAD9DXC7_9TELE</name>
<feature type="compositionally biased region" description="Low complexity" evidence="1">
    <location>
        <begin position="61"/>
        <end position="77"/>
    </location>
</feature>
<evidence type="ECO:0000313" key="3">
    <source>
        <dbReference type="Proteomes" id="UP001239994"/>
    </source>
</evidence>
<feature type="compositionally biased region" description="Pro residues" evidence="1">
    <location>
        <begin position="120"/>
        <end position="141"/>
    </location>
</feature>